<dbReference type="GO" id="GO:0006313">
    <property type="term" value="P:DNA transposition"/>
    <property type="evidence" value="ECO:0007669"/>
    <property type="project" value="InterPro"/>
</dbReference>
<dbReference type="STRING" id="564117.SAMN05216369_0635"/>
<protein>
    <submittedName>
        <fullName evidence="3">Transposase</fullName>
    </submittedName>
</protein>
<dbReference type="InterPro" id="IPR051839">
    <property type="entry name" value="RD_transcriptional_regulator"/>
</dbReference>
<reference evidence="4" key="1">
    <citation type="submission" date="2016-11" db="EMBL/GenBank/DDBJ databases">
        <authorList>
            <person name="Varghese N."/>
            <person name="Submissions S."/>
        </authorList>
    </citation>
    <scope>NUCLEOTIDE SEQUENCE [LARGE SCALE GENOMIC DNA]</scope>
    <source>
        <strain evidence="4">CGMCC 1.10835</strain>
    </source>
</reference>
<evidence type="ECO:0000256" key="2">
    <source>
        <dbReference type="SAM" id="Coils"/>
    </source>
</evidence>
<dbReference type="InterPro" id="IPR009057">
    <property type="entry name" value="Homeodomain-like_sf"/>
</dbReference>
<dbReference type="GO" id="GO:0004803">
    <property type="term" value="F:transposase activity"/>
    <property type="evidence" value="ECO:0007669"/>
    <property type="project" value="InterPro"/>
</dbReference>
<dbReference type="PANTHER" id="PTHR33215">
    <property type="entry name" value="PROTEIN DISTAL ANTENNA"/>
    <property type="match status" value="1"/>
</dbReference>
<organism evidence="3 4">
    <name type="scientific">Marinobacter antarcticus</name>
    <dbReference type="NCBI Taxonomy" id="564117"/>
    <lineage>
        <taxon>Bacteria</taxon>
        <taxon>Pseudomonadati</taxon>
        <taxon>Pseudomonadota</taxon>
        <taxon>Gammaproteobacteria</taxon>
        <taxon>Pseudomonadales</taxon>
        <taxon>Marinobacteraceae</taxon>
        <taxon>Marinobacter</taxon>
    </lineage>
</organism>
<dbReference type="AlphaFoldDB" id="A0A1M6Q104"/>
<gene>
    <name evidence="3" type="ORF">SAMN05216369_0635</name>
</gene>
<comment type="similarity">
    <text evidence="1">Belongs to the transposase 8 family.</text>
</comment>
<dbReference type="RefSeq" id="WP_072795453.1">
    <property type="nucleotide sequence ID" value="NZ_FRAQ01000001.1"/>
</dbReference>
<dbReference type="Pfam" id="PF01527">
    <property type="entry name" value="HTH_Tnp_1"/>
    <property type="match status" value="1"/>
</dbReference>
<sequence>MSRKKTQAYTEEFRREAVRRADQSGNTAASVARELGIHPGQIYNWRRQFTRLSDKQFNSVDGVDYSKAESEAMRKLKREMETLRKENEFLKKVSAYFAKSQE</sequence>
<keyword evidence="2" id="KW-0175">Coiled coil</keyword>
<evidence type="ECO:0000256" key="1">
    <source>
        <dbReference type="ARBA" id="ARBA00009964"/>
    </source>
</evidence>
<evidence type="ECO:0000313" key="4">
    <source>
        <dbReference type="Proteomes" id="UP000184497"/>
    </source>
</evidence>
<evidence type="ECO:0000313" key="3">
    <source>
        <dbReference type="EMBL" id="SHK13925.1"/>
    </source>
</evidence>
<dbReference type="Gene3D" id="1.10.10.60">
    <property type="entry name" value="Homeodomain-like"/>
    <property type="match status" value="1"/>
</dbReference>
<dbReference type="SUPFAM" id="SSF46689">
    <property type="entry name" value="Homeodomain-like"/>
    <property type="match status" value="1"/>
</dbReference>
<feature type="coiled-coil region" evidence="2">
    <location>
        <begin position="66"/>
        <end position="93"/>
    </location>
</feature>
<proteinExistence type="inferred from homology"/>
<dbReference type="PANTHER" id="PTHR33215:SF13">
    <property type="entry name" value="PROTEIN DISTAL ANTENNA"/>
    <property type="match status" value="1"/>
</dbReference>
<keyword evidence="4" id="KW-1185">Reference proteome</keyword>
<dbReference type="GO" id="GO:0003677">
    <property type="term" value="F:DNA binding"/>
    <property type="evidence" value="ECO:0007669"/>
    <property type="project" value="InterPro"/>
</dbReference>
<accession>A0A1M6Q104</accession>
<dbReference type="Proteomes" id="UP000184497">
    <property type="component" value="Unassembled WGS sequence"/>
</dbReference>
<dbReference type="EMBL" id="FRAQ01000001">
    <property type="protein sequence ID" value="SHK13925.1"/>
    <property type="molecule type" value="Genomic_DNA"/>
</dbReference>
<name>A0A1M6Q104_9GAMM</name>
<dbReference type="InterPro" id="IPR002514">
    <property type="entry name" value="Transposase_8"/>
</dbReference>